<evidence type="ECO:0000259" key="13">
    <source>
        <dbReference type="Pfam" id="PF25597"/>
    </source>
</evidence>
<feature type="compositionally biased region" description="Acidic residues" evidence="11">
    <location>
        <begin position="111"/>
        <end position="121"/>
    </location>
</feature>
<keyword evidence="8" id="KW-0239">DNA-directed DNA polymerase</keyword>
<keyword evidence="1" id="KW-0540">Nuclease</keyword>
<dbReference type="GO" id="GO:0006310">
    <property type="term" value="P:DNA recombination"/>
    <property type="evidence" value="ECO:0007669"/>
    <property type="project" value="UniProtKB-KW"/>
</dbReference>
<protein>
    <submittedName>
        <fullName evidence="14">Retrovirus-related Pol polyprotein from transposon TNT 1-94</fullName>
    </submittedName>
</protein>
<evidence type="ECO:0000256" key="5">
    <source>
        <dbReference type="ARBA" id="ARBA00022842"/>
    </source>
</evidence>
<dbReference type="GO" id="GO:0015074">
    <property type="term" value="P:DNA integration"/>
    <property type="evidence" value="ECO:0007669"/>
    <property type="project" value="UniProtKB-KW"/>
</dbReference>
<dbReference type="PANTHER" id="PTHR42648">
    <property type="entry name" value="TRANSPOSASE, PUTATIVE-RELATED"/>
    <property type="match status" value="1"/>
</dbReference>
<evidence type="ECO:0000256" key="9">
    <source>
        <dbReference type="ARBA" id="ARBA00023172"/>
    </source>
</evidence>
<sequence length="313" mass="36036">DLINRTGPSPEAGISPYELWYKKKPVISHLKVFGTECFIHVPKEKRRKFDKKARKGYLVGYCGDKDGYRVWVPEVSEVILSRDVMFKAEKQSTAVFEYCSRETDEQREVIDSEDDLEDPLVEETAPGPTTPRKETSTQENDGNQLRKLRDRSKLKKPDKFKDYELGGKKKSGSSECFAMIAYEAEPSTFTEAIGSSQAENWKVDMVEEMNALNENHTWDLVPRPTDQKVIDCRWVYKVKYNADGSVERYKARLVAKGYLQREGIDFTETFSPTVRWDTVRTLLSVSAREGLPMLQFDVKSAFLYGELDVELFM</sequence>
<dbReference type="PANTHER" id="PTHR42648:SF11">
    <property type="entry name" value="TRANSPOSON TY4-P GAG-POL POLYPROTEIN"/>
    <property type="match status" value="1"/>
</dbReference>
<feature type="domain" description="Retroviral polymerase SH3-like" evidence="13">
    <location>
        <begin position="36"/>
        <end position="89"/>
    </location>
</feature>
<evidence type="ECO:0000256" key="8">
    <source>
        <dbReference type="ARBA" id="ARBA00022932"/>
    </source>
</evidence>
<name>A0A0A9YYX8_LYGHE</name>
<keyword evidence="7" id="KW-0695">RNA-directed DNA polymerase</keyword>
<evidence type="ECO:0000256" key="2">
    <source>
        <dbReference type="ARBA" id="ARBA00022723"/>
    </source>
</evidence>
<keyword evidence="3" id="KW-0255">Endonuclease</keyword>
<feature type="domain" description="Reverse transcriptase Ty1/copia-type" evidence="12">
    <location>
        <begin position="215"/>
        <end position="313"/>
    </location>
</feature>
<reference evidence="14" key="1">
    <citation type="journal article" date="2014" name="PLoS ONE">
        <title>Transcriptome-Based Identification of ABC Transporters in the Western Tarnished Plant Bug Lygus hesperus.</title>
        <authorList>
            <person name="Hull J.J."/>
            <person name="Chaney K."/>
            <person name="Geib S.M."/>
            <person name="Fabrick J.A."/>
            <person name="Brent C.S."/>
            <person name="Walsh D."/>
            <person name="Lavine L.C."/>
        </authorList>
    </citation>
    <scope>NUCLEOTIDE SEQUENCE</scope>
</reference>
<keyword evidence="4" id="KW-0378">Hydrolase</keyword>
<evidence type="ECO:0000256" key="1">
    <source>
        <dbReference type="ARBA" id="ARBA00022722"/>
    </source>
</evidence>
<proteinExistence type="predicted"/>
<keyword evidence="10" id="KW-0511">Multifunctional enzyme</keyword>
<evidence type="ECO:0000256" key="10">
    <source>
        <dbReference type="ARBA" id="ARBA00023268"/>
    </source>
</evidence>
<keyword evidence="6" id="KW-0229">DNA integration</keyword>
<dbReference type="Pfam" id="PF07727">
    <property type="entry name" value="RVT_2"/>
    <property type="match status" value="1"/>
</dbReference>
<dbReference type="InterPro" id="IPR039537">
    <property type="entry name" value="Retrotran_Ty1/copia-like"/>
</dbReference>
<accession>A0A0A9YYX8</accession>
<dbReference type="InterPro" id="IPR013103">
    <property type="entry name" value="RVT_2"/>
</dbReference>
<evidence type="ECO:0000256" key="3">
    <source>
        <dbReference type="ARBA" id="ARBA00022759"/>
    </source>
</evidence>
<dbReference type="GO" id="GO:0003887">
    <property type="term" value="F:DNA-directed DNA polymerase activity"/>
    <property type="evidence" value="ECO:0007669"/>
    <property type="project" value="UniProtKB-KW"/>
</dbReference>
<reference evidence="14" key="2">
    <citation type="submission" date="2014-07" db="EMBL/GenBank/DDBJ databases">
        <authorList>
            <person name="Hull J."/>
        </authorList>
    </citation>
    <scope>NUCLEOTIDE SEQUENCE</scope>
</reference>
<evidence type="ECO:0000256" key="11">
    <source>
        <dbReference type="SAM" id="MobiDB-lite"/>
    </source>
</evidence>
<dbReference type="AlphaFoldDB" id="A0A0A9YYX8"/>
<gene>
    <name evidence="14" type="primary">POLX_167</name>
    <name evidence="14" type="ORF">CM83_4</name>
</gene>
<dbReference type="Pfam" id="PF25597">
    <property type="entry name" value="SH3_retrovirus"/>
    <property type="match status" value="1"/>
</dbReference>
<dbReference type="GO" id="GO:0004519">
    <property type="term" value="F:endonuclease activity"/>
    <property type="evidence" value="ECO:0007669"/>
    <property type="project" value="UniProtKB-KW"/>
</dbReference>
<dbReference type="GO" id="GO:0003964">
    <property type="term" value="F:RNA-directed DNA polymerase activity"/>
    <property type="evidence" value="ECO:0007669"/>
    <property type="project" value="UniProtKB-KW"/>
</dbReference>
<keyword evidence="2" id="KW-0479">Metal-binding</keyword>
<dbReference type="GO" id="GO:0016787">
    <property type="term" value="F:hydrolase activity"/>
    <property type="evidence" value="ECO:0007669"/>
    <property type="project" value="UniProtKB-KW"/>
</dbReference>
<feature type="region of interest" description="Disordered" evidence="11">
    <location>
        <begin position="105"/>
        <end position="151"/>
    </location>
</feature>
<keyword evidence="5" id="KW-0460">Magnesium</keyword>
<dbReference type="InterPro" id="IPR057670">
    <property type="entry name" value="SH3_retrovirus"/>
</dbReference>
<keyword evidence="9" id="KW-0233">DNA recombination</keyword>
<keyword evidence="8" id="KW-0548">Nucleotidyltransferase</keyword>
<evidence type="ECO:0000259" key="12">
    <source>
        <dbReference type="Pfam" id="PF07727"/>
    </source>
</evidence>
<evidence type="ECO:0000256" key="4">
    <source>
        <dbReference type="ARBA" id="ARBA00022801"/>
    </source>
</evidence>
<evidence type="ECO:0000313" key="14">
    <source>
        <dbReference type="EMBL" id="JAG36303.1"/>
    </source>
</evidence>
<feature type="non-terminal residue" evidence="14">
    <location>
        <position position="313"/>
    </location>
</feature>
<dbReference type="EMBL" id="GBHO01007301">
    <property type="protein sequence ID" value="JAG36303.1"/>
    <property type="molecule type" value="Transcribed_RNA"/>
</dbReference>
<keyword evidence="8" id="KW-0808">Transferase</keyword>
<evidence type="ECO:0000256" key="6">
    <source>
        <dbReference type="ARBA" id="ARBA00022908"/>
    </source>
</evidence>
<feature type="non-terminal residue" evidence="14">
    <location>
        <position position="1"/>
    </location>
</feature>
<evidence type="ECO:0000256" key="7">
    <source>
        <dbReference type="ARBA" id="ARBA00022918"/>
    </source>
</evidence>
<dbReference type="GO" id="GO:0046872">
    <property type="term" value="F:metal ion binding"/>
    <property type="evidence" value="ECO:0007669"/>
    <property type="project" value="UniProtKB-KW"/>
</dbReference>
<organism evidence="14">
    <name type="scientific">Lygus hesperus</name>
    <name type="common">Western plant bug</name>
    <dbReference type="NCBI Taxonomy" id="30085"/>
    <lineage>
        <taxon>Eukaryota</taxon>
        <taxon>Metazoa</taxon>
        <taxon>Ecdysozoa</taxon>
        <taxon>Arthropoda</taxon>
        <taxon>Hexapoda</taxon>
        <taxon>Insecta</taxon>
        <taxon>Pterygota</taxon>
        <taxon>Neoptera</taxon>
        <taxon>Paraneoptera</taxon>
        <taxon>Hemiptera</taxon>
        <taxon>Heteroptera</taxon>
        <taxon>Panheteroptera</taxon>
        <taxon>Cimicomorpha</taxon>
        <taxon>Miridae</taxon>
        <taxon>Mirini</taxon>
        <taxon>Lygus</taxon>
    </lineage>
</organism>